<feature type="chain" id="PRO_5047028046" description="Lipoprotein" evidence="1">
    <location>
        <begin position="25"/>
        <end position="181"/>
    </location>
</feature>
<proteinExistence type="predicted"/>
<dbReference type="Proteomes" id="UP001595758">
    <property type="component" value="Unassembled WGS sequence"/>
</dbReference>
<keyword evidence="3" id="KW-1185">Reference proteome</keyword>
<gene>
    <name evidence="2" type="ORF">ACFORL_02555</name>
</gene>
<dbReference type="EMBL" id="JBHSAB010000001">
    <property type="protein sequence ID" value="MFC3907962.1"/>
    <property type="molecule type" value="Genomic_DNA"/>
</dbReference>
<organism evidence="2 3">
    <name type="scientific">Legionella dresdenensis</name>
    <dbReference type="NCBI Taxonomy" id="450200"/>
    <lineage>
        <taxon>Bacteria</taxon>
        <taxon>Pseudomonadati</taxon>
        <taxon>Pseudomonadota</taxon>
        <taxon>Gammaproteobacteria</taxon>
        <taxon>Legionellales</taxon>
        <taxon>Legionellaceae</taxon>
        <taxon>Legionella</taxon>
    </lineage>
</organism>
<dbReference type="RefSeq" id="WP_382340772.1">
    <property type="nucleotide sequence ID" value="NZ_JBHSAB010000001.1"/>
</dbReference>
<evidence type="ECO:0000313" key="2">
    <source>
        <dbReference type="EMBL" id="MFC3907962.1"/>
    </source>
</evidence>
<accession>A0ABV8CCY8</accession>
<protein>
    <recommendedName>
        <fullName evidence="4">Lipoprotein</fullName>
    </recommendedName>
</protein>
<reference evidence="3" key="1">
    <citation type="journal article" date="2019" name="Int. J. Syst. Evol. Microbiol.">
        <title>The Global Catalogue of Microorganisms (GCM) 10K type strain sequencing project: providing services to taxonomists for standard genome sequencing and annotation.</title>
        <authorList>
            <consortium name="The Broad Institute Genomics Platform"/>
            <consortium name="The Broad Institute Genome Sequencing Center for Infectious Disease"/>
            <person name="Wu L."/>
            <person name="Ma J."/>
        </authorList>
    </citation>
    <scope>NUCLEOTIDE SEQUENCE [LARGE SCALE GENOMIC DNA]</scope>
    <source>
        <strain evidence="3">CCUG 59858</strain>
    </source>
</reference>
<dbReference type="PROSITE" id="PS51257">
    <property type="entry name" value="PROKAR_LIPOPROTEIN"/>
    <property type="match status" value="1"/>
</dbReference>
<comment type="caution">
    <text evidence="2">The sequence shown here is derived from an EMBL/GenBank/DDBJ whole genome shotgun (WGS) entry which is preliminary data.</text>
</comment>
<evidence type="ECO:0008006" key="4">
    <source>
        <dbReference type="Google" id="ProtNLM"/>
    </source>
</evidence>
<sequence>MKNKAVKILVGIILAGSCAFSCFADEAQTKAEPAQTFQSVCLKAWMERAGEIKDKVDFQNFGEQYCDCAALQQPLNDSEAINHASQVCMSRTLLVDAMNKLDDDEGLDKATKDNIMEYCQDSWALVYPDMNETVKQSAEAYCACAEPKLLDLATKSGDMTDKQFNDAVNGVAATCSGKTGK</sequence>
<name>A0ABV8CCY8_9GAMM</name>
<evidence type="ECO:0000313" key="3">
    <source>
        <dbReference type="Proteomes" id="UP001595758"/>
    </source>
</evidence>
<keyword evidence="1" id="KW-0732">Signal</keyword>
<feature type="signal peptide" evidence="1">
    <location>
        <begin position="1"/>
        <end position="24"/>
    </location>
</feature>
<evidence type="ECO:0000256" key="1">
    <source>
        <dbReference type="SAM" id="SignalP"/>
    </source>
</evidence>